<keyword evidence="2 5" id="KW-0812">Transmembrane</keyword>
<proteinExistence type="predicted"/>
<dbReference type="CDD" id="cd16914">
    <property type="entry name" value="EcfT"/>
    <property type="match status" value="1"/>
</dbReference>
<dbReference type="PANTHER" id="PTHR43723:SF1">
    <property type="entry name" value="COBALT TRANSPORT PROTEIN CBIQ"/>
    <property type="match status" value="1"/>
</dbReference>
<feature type="transmembrane region" description="Helical" evidence="5">
    <location>
        <begin position="102"/>
        <end position="129"/>
    </location>
</feature>
<gene>
    <name evidence="6" type="ORF">CNY62_06680</name>
</gene>
<comment type="subcellular location">
    <subcellularLocation>
        <location evidence="1">Membrane</location>
        <topology evidence="1">Multi-pass membrane protein</topology>
    </subcellularLocation>
</comment>
<dbReference type="AlphaFoldDB" id="A0A1D2L5Q6"/>
<dbReference type="PANTHER" id="PTHR43723">
    <property type="entry name" value="COBALT TRANSPORT PROTEIN CBIQ"/>
    <property type="match status" value="1"/>
</dbReference>
<evidence type="ECO:0000313" key="6">
    <source>
        <dbReference type="EMBL" id="ATF26108.1"/>
    </source>
</evidence>
<dbReference type="Proteomes" id="UP000243591">
    <property type="component" value="Chromosome"/>
</dbReference>
<dbReference type="OrthoDB" id="92887at2"/>
<keyword evidence="7" id="KW-1185">Reference proteome</keyword>
<dbReference type="KEGG" id="bths:CNY62_06680"/>
<feature type="transmembrane region" description="Helical" evidence="5">
    <location>
        <begin position="230"/>
        <end position="247"/>
    </location>
</feature>
<feature type="transmembrane region" description="Helical" evidence="5">
    <location>
        <begin position="17"/>
        <end position="50"/>
    </location>
</feature>
<reference evidence="6 7" key="1">
    <citation type="submission" date="2017-09" db="EMBL/GenBank/DDBJ databases">
        <title>Complete Genome Sequences of Two Strains of the Meat Spoilage Bacterium Brochothrix thermosphacta Isolated from Ground Chicken.</title>
        <authorList>
            <person name="Paoli G.C."/>
            <person name="Wijey C."/>
            <person name="Chen C.-Y."/>
            <person name="Nguyen L."/>
            <person name="Yan X."/>
            <person name="Irwin P.L."/>
        </authorList>
    </citation>
    <scope>NUCLEOTIDE SEQUENCE [LARGE SCALE GENOMIC DNA]</scope>
    <source>
        <strain evidence="6 7">BI</strain>
    </source>
</reference>
<accession>A0A1D2L5Q6</accession>
<sequence>MVTETAFFRRVNPAYKFLIFFIITLLTIFLRDVTLLAALSGCALLVYLIFSPLTLKWKVGLLLPFVLLAFFSGITVILFGLGDDVLFQFLWWRISSESLSHGTMIILRTLFFSLIGLSFATTTNPVLFFYSAMQQFKVPTFIAYSFLTVFRLIPIMAEEITILNKAMRVRGVSRIKGPRGVWEKMKRYSITMLSQSIRRAFRISVAMSAKKFTTGPRTFYYTTTFSRVDVYYTLLWLAIIGGCLFFFN</sequence>
<name>A0A1D2L5Q6_BROTH</name>
<dbReference type="STRING" id="2756.BFR44_11675"/>
<dbReference type="InterPro" id="IPR052770">
    <property type="entry name" value="Cobalt_transport_CbiQ"/>
</dbReference>
<feature type="transmembrane region" description="Helical" evidence="5">
    <location>
        <begin position="62"/>
        <end position="82"/>
    </location>
</feature>
<keyword evidence="3 5" id="KW-1133">Transmembrane helix</keyword>
<organism evidence="6 7">
    <name type="scientific">Brochothrix thermosphacta</name>
    <name type="common">Microbacterium thermosphactum</name>
    <dbReference type="NCBI Taxonomy" id="2756"/>
    <lineage>
        <taxon>Bacteria</taxon>
        <taxon>Bacillati</taxon>
        <taxon>Bacillota</taxon>
        <taxon>Bacilli</taxon>
        <taxon>Bacillales</taxon>
        <taxon>Listeriaceae</taxon>
        <taxon>Brochothrix</taxon>
    </lineage>
</organism>
<evidence type="ECO:0000256" key="3">
    <source>
        <dbReference type="ARBA" id="ARBA00022989"/>
    </source>
</evidence>
<evidence type="ECO:0000256" key="4">
    <source>
        <dbReference type="ARBA" id="ARBA00023136"/>
    </source>
</evidence>
<evidence type="ECO:0000256" key="2">
    <source>
        <dbReference type="ARBA" id="ARBA00022692"/>
    </source>
</evidence>
<dbReference type="Pfam" id="PF02361">
    <property type="entry name" value="CbiQ"/>
    <property type="match status" value="1"/>
</dbReference>
<dbReference type="GO" id="GO:0043190">
    <property type="term" value="C:ATP-binding cassette (ABC) transporter complex"/>
    <property type="evidence" value="ECO:0007669"/>
    <property type="project" value="TreeGrafter"/>
</dbReference>
<keyword evidence="4 5" id="KW-0472">Membrane</keyword>
<evidence type="ECO:0000256" key="5">
    <source>
        <dbReference type="SAM" id="Phobius"/>
    </source>
</evidence>
<dbReference type="EMBL" id="CP023483">
    <property type="protein sequence ID" value="ATF26108.1"/>
    <property type="molecule type" value="Genomic_DNA"/>
</dbReference>
<protein>
    <submittedName>
        <fullName evidence="6">Energy-coupling factor transporter transmembrane protein EcfT</fullName>
    </submittedName>
</protein>
<dbReference type="GO" id="GO:0006824">
    <property type="term" value="P:cobalt ion transport"/>
    <property type="evidence" value="ECO:0007669"/>
    <property type="project" value="TreeGrafter"/>
</dbReference>
<dbReference type="RefSeq" id="WP_069126492.1">
    <property type="nucleotide sequence ID" value="NZ_CP023483.1"/>
</dbReference>
<dbReference type="InterPro" id="IPR003339">
    <property type="entry name" value="ABC/ECF_trnsptr_transmembrane"/>
</dbReference>
<evidence type="ECO:0000313" key="7">
    <source>
        <dbReference type="Proteomes" id="UP000243591"/>
    </source>
</evidence>
<feature type="transmembrane region" description="Helical" evidence="5">
    <location>
        <begin position="141"/>
        <end position="157"/>
    </location>
</feature>
<evidence type="ECO:0000256" key="1">
    <source>
        <dbReference type="ARBA" id="ARBA00004141"/>
    </source>
</evidence>